<name>L8WQ42_THACA</name>
<proteinExistence type="predicted"/>
<evidence type="ECO:0000313" key="1">
    <source>
        <dbReference type="EMBL" id="ELU38882.1"/>
    </source>
</evidence>
<comment type="caution">
    <text evidence="1">The sequence shown here is derived from an EMBL/GenBank/DDBJ whole genome shotgun (WGS) entry which is preliminary data.</text>
</comment>
<dbReference type="HOGENOM" id="CLU_3368777_0_0_1"/>
<organism evidence="1 2">
    <name type="scientific">Thanatephorus cucumeris (strain AG1-IA)</name>
    <name type="common">Rice sheath blight fungus</name>
    <name type="synonym">Rhizoctonia solani</name>
    <dbReference type="NCBI Taxonomy" id="983506"/>
    <lineage>
        <taxon>Eukaryota</taxon>
        <taxon>Fungi</taxon>
        <taxon>Dikarya</taxon>
        <taxon>Basidiomycota</taxon>
        <taxon>Agaricomycotina</taxon>
        <taxon>Agaricomycetes</taxon>
        <taxon>Cantharellales</taxon>
        <taxon>Ceratobasidiaceae</taxon>
        <taxon>Rhizoctonia</taxon>
        <taxon>Rhizoctonia solani AG-1</taxon>
    </lineage>
</organism>
<dbReference type="EMBL" id="AFRT01002005">
    <property type="protein sequence ID" value="ELU38882.1"/>
    <property type="molecule type" value="Genomic_DNA"/>
</dbReference>
<protein>
    <submittedName>
        <fullName evidence="1">Uncharacterized protein</fullName>
    </submittedName>
</protein>
<sequence>MWALEKMFSANQDSRPATSCLCVCVCYTTVFSKFI</sequence>
<dbReference type="Proteomes" id="UP000011668">
    <property type="component" value="Unassembled WGS sequence"/>
</dbReference>
<dbReference type="AlphaFoldDB" id="L8WQ42"/>
<accession>L8WQ42</accession>
<reference evidence="1 2" key="1">
    <citation type="journal article" date="2013" name="Nat. Commun.">
        <title>The evolution and pathogenic mechanisms of the rice sheath blight pathogen.</title>
        <authorList>
            <person name="Zheng A."/>
            <person name="Lin R."/>
            <person name="Xu L."/>
            <person name="Qin P."/>
            <person name="Tang C."/>
            <person name="Ai P."/>
            <person name="Zhang D."/>
            <person name="Liu Y."/>
            <person name="Sun Z."/>
            <person name="Feng H."/>
            <person name="Wang Y."/>
            <person name="Chen Y."/>
            <person name="Liang X."/>
            <person name="Fu R."/>
            <person name="Li Q."/>
            <person name="Zhang J."/>
            <person name="Yu X."/>
            <person name="Xie Z."/>
            <person name="Ding L."/>
            <person name="Guan P."/>
            <person name="Tang J."/>
            <person name="Liang Y."/>
            <person name="Wang S."/>
            <person name="Deng Q."/>
            <person name="Li S."/>
            <person name="Zhu J."/>
            <person name="Wang L."/>
            <person name="Liu H."/>
            <person name="Li P."/>
        </authorList>
    </citation>
    <scope>NUCLEOTIDE SEQUENCE [LARGE SCALE GENOMIC DNA]</scope>
    <source>
        <strain evidence="2">AG-1 IA</strain>
    </source>
</reference>
<keyword evidence="2" id="KW-1185">Reference proteome</keyword>
<gene>
    <name evidence="1" type="ORF">AG1IA_07088</name>
</gene>
<evidence type="ECO:0000313" key="2">
    <source>
        <dbReference type="Proteomes" id="UP000011668"/>
    </source>
</evidence>